<evidence type="ECO:0000256" key="2">
    <source>
        <dbReference type="SAM" id="MobiDB-lite"/>
    </source>
</evidence>
<feature type="region of interest" description="Disordered" evidence="2">
    <location>
        <begin position="195"/>
        <end position="238"/>
    </location>
</feature>
<feature type="compositionally biased region" description="Basic and acidic residues" evidence="2">
    <location>
        <begin position="195"/>
        <end position="208"/>
    </location>
</feature>
<proteinExistence type="predicted"/>
<feature type="region of interest" description="Disordered" evidence="2">
    <location>
        <begin position="112"/>
        <end position="175"/>
    </location>
</feature>
<name>A0A395T966_9HYPO</name>
<dbReference type="OrthoDB" id="5061200at2759"/>
<feature type="compositionally biased region" description="Polar residues" evidence="2">
    <location>
        <begin position="212"/>
        <end position="228"/>
    </location>
</feature>
<evidence type="ECO:0000256" key="1">
    <source>
        <dbReference type="SAM" id="Coils"/>
    </source>
</evidence>
<reference evidence="3 4" key="1">
    <citation type="journal article" date="2018" name="PLoS Pathog.">
        <title>Evolution of structural diversity of trichothecenes, a family of toxins produced by plant pathogenic and entomopathogenic fungi.</title>
        <authorList>
            <person name="Proctor R.H."/>
            <person name="McCormick S.P."/>
            <person name="Kim H.S."/>
            <person name="Cardoza R.E."/>
            <person name="Stanley A.M."/>
            <person name="Lindo L."/>
            <person name="Kelly A."/>
            <person name="Brown D.W."/>
            <person name="Lee T."/>
            <person name="Vaughan M.M."/>
            <person name="Alexander N.J."/>
            <person name="Busman M."/>
            <person name="Gutierrez S."/>
        </authorList>
    </citation>
    <scope>NUCLEOTIDE SEQUENCE [LARGE SCALE GENOMIC DNA]</scope>
    <source>
        <strain evidence="3 4">NRRL 20695</strain>
    </source>
</reference>
<organism evidence="3 4">
    <name type="scientific">Fusarium longipes</name>
    <dbReference type="NCBI Taxonomy" id="694270"/>
    <lineage>
        <taxon>Eukaryota</taxon>
        <taxon>Fungi</taxon>
        <taxon>Dikarya</taxon>
        <taxon>Ascomycota</taxon>
        <taxon>Pezizomycotina</taxon>
        <taxon>Sordariomycetes</taxon>
        <taxon>Hypocreomycetidae</taxon>
        <taxon>Hypocreales</taxon>
        <taxon>Nectriaceae</taxon>
        <taxon>Fusarium</taxon>
    </lineage>
</organism>
<dbReference type="AlphaFoldDB" id="A0A395T966"/>
<keyword evidence="1" id="KW-0175">Coiled coil</keyword>
<sequence>MVTSNESPKEEVDLDTDATFRKLETPAQRSAALRIHQLAGKFPWQIVDFCTETKWDVKLLDKIITLIITCFPGKLTDPDIKRLRSAIFQQIEPKPIKKRMCLLQSDIHEAQRELKRSTAPQPTPTTKTKRSLSVNQSPRGCYKRFRSEEPSPPTAATRASRRLKGEPTDTPTGELRLRRTVGGINARVREERQKVLEAQDLHNRRNADTEDGQLQNDTLNATPVNDQDGTGEAGEQSDDGLEAVDNLEDNLDDADTSAGYHDKEEMILVPTPRPRTRVDQTSPETTPSSSNARAVFFAEFSMTDKEIADKFRENVSSITSRLHFVDHRKLKDLEAVHQRCQQEYEKACDFVETLGAQLRQVSIAHGNARKGREKTDFKREKTATALASYQELEAAGDSDTQILAMLKAAFEQAESNHRTALKSCSTLAEKVSAMAKERDEAAKSAVSAKAELEDAEQRKINFQQKIPAERKFHCTIQMATNDGSDDGCFLADLTFDFWATGRQQ</sequence>
<dbReference type="Proteomes" id="UP000266234">
    <property type="component" value="Unassembled WGS sequence"/>
</dbReference>
<feature type="coiled-coil region" evidence="1">
    <location>
        <begin position="438"/>
        <end position="465"/>
    </location>
</feature>
<evidence type="ECO:0000313" key="3">
    <source>
        <dbReference type="EMBL" id="RGP81270.1"/>
    </source>
</evidence>
<comment type="caution">
    <text evidence="3">The sequence shown here is derived from an EMBL/GenBank/DDBJ whole genome shotgun (WGS) entry which is preliminary data.</text>
</comment>
<evidence type="ECO:0000313" key="4">
    <source>
        <dbReference type="Proteomes" id="UP000266234"/>
    </source>
</evidence>
<accession>A0A395T966</accession>
<dbReference type="EMBL" id="PXOG01000012">
    <property type="protein sequence ID" value="RGP81270.1"/>
    <property type="molecule type" value="Genomic_DNA"/>
</dbReference>
<gene>
    <name evidence="3" type="ORF">FLONG3_652</name>
</gene>
<keyword evidence="4" id="KW-1185">Reference proteome</keyword>
<protein>
    <submittedName>
        <fullName evidence="3">Uncharacterized protein</fullName>
    </submittedName>
</protein>